<proteinExistence type="predicted"/>
<dbReference type="RefSeq" id="WP_123120929.1">
    <property type="nucleotide sequence ID" value="NZ_RJJR01000009.1"/>
</dbReference>
<feature type="domain" description="Peptidase M1 membrane alanine aminopeptidase" evidence="1">
    <location>
        <begin position="370"/>
        <end position="533"/>
    </location>
</feature>
<dbReference type="OrthoDB" id="9814383at2"/>
<dbReference type="CDD" id="cd09604">
    <property type="entry name" value="M1_APN_like"/>
    <property type="match status" value="1"/>
</dbReference>
<keyword evidence="3" id="KW-1185">Reference proteome</keyword>
<dbReference type="EMBL" id="RJJR01000009">
    <property type="protein sequence ID" value="RNI35649.1"/>
    <property type="molecule type" value="Genomic_DNA"/>
</dbReference>
<gene>
    <name evidence="2" type="ORF">EFY79_11835</name>
</gene>
<dbReference type="Proteomes" id="UP000267223">
    <property type="component" value="Unassembled WGS sequence"/>
</dbReference>
<evidence type="ECO:0000313" key="2">
    <source>
        <dbReference type="EMBL" id="RNI35649.1"/>
    </source>
</evidence>
<dbReference type="SUPFAM" id="SSF55486">
    <property type="entry name" value="Metalloproteases ('zincins'), catalytic domain"/>
    <property type="match status" value="1"/>
</dbReference>
<dbReference type="AlphaFoldDB" id="A0A3M9NCY3"/>
<dbReference type="Pfam" id="PF01433">
    <property type="entry name" value="Peptidase_M1"/>
    <property type="match status" value="1"/>
</dbReference>
<evidence type="ECO:0000313" key="3">
    <source>
        <dbReference type="Proteomes" id="UP000267223"/>
    </source>
</evidence>
<dbReference type="GO" id="GO:0008270">
    <property type="term" value="F:zinc ion binding"/>
    <property type="evidence" value="ECO:0007669"/>
    <property type="project" value="InterPro"/>
</dbReference>
<protein>
    <submittedName>
        <fullName evidence="2">M1 family peptidase</fullName>
    </submittedName>
</protein>
<name>A0A3M9NCY3_9BACT</name>
<reference evidence="2 3" key="1">
    <citation type="submission" date="2018-11" db="EMBL/GenBank/DDBJ databases">
        <title>Draft genome sequence of Ferruginibacter sp. BO-59.</title>
        <authorList>
            <person name="Im W.T."/>
        </authorList>
    </citation>
    <scope>NUCLEOTIDE SEQUENCE [LARGE SCALE GENOMIC DNA]</scope>
    <source>
        <strain evidence="2 3">BO-59</strain>
    </source>
</reference>
<accession>A0A3M9NCY3</accession>
<sequence>MNRILFAIAFLVFTFPFFLSAQQLYIPTNIQIAYDNGTRSLQGPPGKNYWQNEGKYDIRETINPDTKIVSGDESIVYSNNSPDTLRELVIRFVNNVHKPTSPRGSQVGEDFFTTGLDITSLSINGTKYFVDSRNWGTVGVVRLKEPLFPKSSVKVNISWNYPLSKQDGREGQIDSATMYVAYSYPRISVYDDYNGWDLLPHTLRQEFYNDFNDYTLSVKVPKNYIVWATGNLENPDEVLQPLFSKRLKDSYTSDDVIHIANLKEMQEEKVTQQNDWNTWKFSANHITDMCYAISNHYVWDASSVIVDPATKRRVSVQAAYNDTAKDFRHSVKWSQIALKYFSGKWPGVIYPFPKMTAFQGHADMEYPMMVNDATVGDTRRLKFAQMVQDHEIAHTYFPFYMGTNEKRYAYMDEGWATTFEYLIGQEENGKKYADSVYKIFRIRRYITDPSTEEDQPIISMSTQVGGSGYGNNSYGKASLSYLALKDYLGDSTFKKALHYYMNAWNGKHPIPWDYFNCMNTGSGQNLNWFFKNWFFSNHYIDLKVDTIQKQNDFYTVNVKNVGGFAIPFDIKITYADGETNTMHETPAVWKNNETKQVFKISSKKIIKSVELDGGIFMDYTPNDNIWKQ</sequence>
<dbReference type="GO" id="GO:0008237">
    <property type="term" value="F:metallopeptidase activity"/>
    <property type="evidence" value="ECO:0007669"/>
    <property type="project" value="InterPro"/>
</dbReference>
<dbReference type="InterPro" id="IPR014782">
    <property type="entry name" value="Peptidase_M1_dom"/>
</dbReference>
<organism evidence="2 3">
    <name type="scientific">Hanamia caeni</name>
    <dbReference type="NCBI Taxonomy" id="2294116"/>
    <lineage>
        <taxon>Bacteria</taxon>
        <taxon>Pseudomonadati</taxon>
        <taxon>Bacteroidota</taxon>
        <taxon>Chitinophagia</taxon>
        <taxon>Chitinophagales</taxon>
        <taxon>Chitinophagaceae</taxon>
        <taxon>Hanamia</taxon>
    </lineage>
</organism>
<dbReference type="InterPro" id="IPR027268">
    <property type="entry name" value="Peptidase_M4/M1_CTD_sf"/>
</dbReference>
<comment type="caution">
    <text evidence="2">The sequence shown here is derived from an EMBL/GenBank/DDBJ whole genome shotgun (WGS) entry which is preliminary data.</text>
</comment>
<evidence type="ECO:0000259" key="1">
    <source>
        <dbReference type="Pfam" id="PF01433"/>
    </source>
</evidence>
<dbReference type="Gene3D" id="1.10.390.10">
    <property type="entry name" value="Neutral Protease Domain 2"/>
    <property type="match status" value="1"/>
</dbReference>